<organism evidence="10 11">
    <name type="scientific">Aspergillus sydowii CBS 593.65</name>
    <dbReference type="NCBI Taxonomy" id="1036612"/>
    <lineage>
        <taxon>Eukaryota</taxon>
        <taxon>Fungi</taxon>
        <taxon>Dikarya</taxon>
        <taxon>Ascomycota</taxon>
        <taxon>Pezizomycotina</taxon>
        <taxon>Eurotiomycetes</taxon>
        <taxon>Eurotiomycetidae</taxon>
        <taxon>Eurotiales</taxon>
        <taxon>Aspergillaceae</taxon>
        <taxon>Aspergillus</taxon>
        <taxon>Aspergillus subgen. Nidulantes</taxon>
    </lineage>
</organism>
<dbReference type="GO" id="GO:0006351">
    <property type="term" value="P:DNA-templated transcription"/>
    <property type="evidence" value="ECO:0007669"/>
    <property type="project" value="InterPro"/>
</dbReference>
<evidence type="ECO:0000256" key="4">
    <source>
        <dbReference type="ARBA" id="ARBA00023015"/>
    </source>
</evidence>
<dbReference type="SMART" id="SM00906">
    <property type="entry name" value="Fungal_trans"/>
    <property type="match status" value="1"/>
</dbReference>
<dbReference type="Pfam" id="PF04082">
    <property type="entry name" value="Fungal_trans"/>
    <property type="match status" value="1"/>
</dbReference>
<dbReference type="GO" id="GO:0008270">
    <property type="term" value="F:zinc ion binding"/>
    <property type="evidence" value="ECO:0007669"/>
    <property type="project" value="InterPro"/>
</dbReference>
<evidence type="ECO:0000256" key="8">
    <source>
        <dbReference type="SAM" id="MobiDB-lite"/>
    </source>
</evidence>
<evidence type="ECO:0000256" key="1">
    <source>
        <dbReference type="ARBA" id="ARBA00004123"/>
    </source>
</evidence>
<dbReference type="SMART" id="SM00066">
    <property type="entry name" value="GAL4"/>
    <property type="match status" value="1"/>
</dbReference>
<evidence type="ECO:0000256" key="3">
    <source>
        <dbReference type="ARBA" id="ARBA00022833"/>
    </source>
</evidence>
<dbReference type="STRING" id="1036612.A0A1L9TR22"/>
<feature type="region of interest" description="Disordered" evidence="8">
    <location>
        <begin position="607"/>
        <end position="641"/>
    </location>
</feature>
<dbReference type="Pfam" id="PF00172">
    <property type="entry name" value="Zn_clus"/>
    <property type="match status" value="1"/>
</dbReference>
<evidence type="ECO:0000256" key="7">
    <source>
        <dbReference type="ARBA" id="ARBA00023242"/>
    </source>
</evidence>
<gene>
    <name evidence="10" type="ORF">ASPSYDRAFT_194935</name>
</gene>
<reference evidence="11" key="1">
    <citation type="journal article" date="2017" name="Genome Biol.">
        <title>Comparative genomics reveals high biological diversity and specific adaptations in the industrially and medically important fungal genus Aspergillus.</title>
        <authorList>
            <person name="de Vries R.P."/>
            <person name="Riley R."/>
            <person name="Wiebenga A."/>
            <person name="Aguilar-Osorio G."/>
            <person name="Amillis S."/>
            <person name="Uchima C.A."/>
            <person name="Anderluh G."/>
            <person name="Asadollahi M."/>
            <person name="Askin M."/>
            <person name="Barry K."/>
            <person name="Battaglia E."/>
            <person name="Bayram O."/>
            <person name="Benocci T."/>
            <person name="Braus-Stromeyer S.A."/>
            <person name="Caldana C."/>
            <person name="Canovas D."/>
            <person name="Cerqueira G.C."/>
            <person name="Chen F."/>
            <person name="Chen W."/>
            <person name="Choi C."/>
            <person name="Clum A."/>
            <person name="Dos Santos R.A."/>
            <person name="Damasio A.R."/>
            <person name="Diallinas G."/>
            <person name="Emri T."/>
            <person name="Fekete E."/>
            <person name="Flipphi M."/>
            <person name="Freyberg S."/>
            <person name="Gallo A."/>
            <person name="Gournas C."/>
            <person name="Habgood R."/>
            <person name="Hainaut M."/>
            <person name="Harispe M.L."/>
            <person name="Henrissat B."/>
            <person name="Hilden K.S."/>
            <person name="Hope R."/>
            <person name="Hossain A."/>
            <person name="Karabika E."/>
            <person name="Karaffa L."/>
            <person name="Karanyi Z."/>
            <person name="Krasevec N."/>
            <person name="Kuo A."/>
            <person name="Kusch H."/>
            <person name="LaButti K."/>
            <person name="Lagendijk E.L."/>
            <person name="Lapidus A."/>
            <person name="Levasseur A."/>
            <person name="Lindquist E."/>
            <person name="Lipzen A."/>
            <person name="Logrieco A.F."/>
            <person name="MacCabe A."/>
            <person name="Maekelae M.R."/>
            <person name="Malavazi I."/>
            <person name="Melin P."/>
            <person name="Meyer V."/>
            <person name="Mielnichuk N."/>
            <person name="Miskei M."/>
            <person name="Molnar A.P."/>
            <person name="Mule G."/>
            <person name="Ngan C.Y."/>
            <person name="Orejas M."/>
            <person name="Orosz E."/>
            <person name="Ouedraogo J.P."/>
            <person name="Overkamp K.M."/>
            <person name="Park H.-S."/>
            <person name="Perrone G."/>
            <person name="Piumi F."/>
            <person name="Punt P.J."/>
            <person name="Ram A.F."/>
            <person name="Ramon A."/>
            <person name="Rauscher S."/>
            <person name="Record E."/>
            <person name="Riano-Pachon D.M."/>
            <person name="Robert V."/>
            <person name="Roehrig J."/>
            <person name="Ruller R."/>
            <person name="Salamov A."/>
            <person name="Salih N.S."/>
            <person name="Samson R.A."/>
            <person name="Sandor E."/>
            <person name="Sanguinetti M."/>
            <person name="Schuetze T."/>
            <person name="Sepcic K."/>
            <person name="Shelest E."/>
            <person name="Sherlock G."/>
            <person name="Sophianopoulou V."/>
            <person name="Squina F.M."/>
            <person name="Sun H."/>
            <person name="Susca A."/>
            <person name="Todd R.B."/>
            <person name="Tsang A."/>
            <person name="Unkles S.E."/>
            <person name="van de Wiele N."/>
            <person name="van Rossen-Uffink D."/>
            <person name="Oliveira J.V."/>
            <person name="Vesth T.C."/>
            <person name="Visser J."/>
            <person name="Yu J.-H."/>
            <person name="Zhou M."/>
            <person name="Andersen M.R."/>
            <person name="Archer D.B."/>
            <person name="Baker S.E."/>
            <person name="Benoit I."/>
            <person name="Brakhage A.A."/>
            <person name="Braus G.H."/>
            <person name="Fischer R."/>
            <person name="Frisvad J.C."/>
            <person name="Goldman G.H."/>
            <person name="Houbraken J."/>
            <person name="Oakley B."/>
            <person name="Pocsi I."/>
            <person name="Scazzocchio C."/>
            <person name="Seiboth B."/>
            <person name="vanKuyk P.A."/>
            <person name="Wortman J."/>
            <person name="Dyer P.S."/>
            <person name="Grigoriev I.V."/>
        </authorList>
    </citation>
    <scope>NUCLEOTIDE SEQUENCE [LARGE SCALE GENOMIC DNA]</scope>
    <source>
        <strain evidence="11">CBS 593.65</strain>
    </source>
</reference>
<keyword evidence="7" id="KW-0539">Nucleus</keyword>
<dbReference type="InterPro" id="IPR001138">
    <property type="entry name" value="Zn2Cys6_DnaBD"/>
</dbReference>
<keyword evidence="5" id="KW-0238">DNA-binding</keyword>
<dbReference type="Proteomes" id="UP000184356">
    <property type="component" value="Unassembled WGS sequence"/>
</dbReference>
<name>A0A1L9TR22_9EURO</name>
<evidence type="ECO:0000313" key="11">
    <source>
        <dbReference type="Proteomes" id="UP000184356"/>
    </source>
</evidence>
<feature type="domain" description="Zn(2)-C6 fungal-type" evidence="9">
    <location>
        <begin position="8"/>
        <end position="38"/>
    </location>
</feature>
<keyword evidence="6" id="KW-0804">Transcription</keyword>
<dbReference type="GeneID" id="63759777"/>
<dbReference type="PANTHER" id="PTHR31313:SF85">
    <property type="entry name" value="ZN(II)2CYS6 TRANSCRIPTION FACTOR (EUROFUNG)"/>
    <property type="match status" value="1"/>
</dbReference>
<proteinExistence type="predicted"/>
<dbReference type="Gene3D" id="4.10.240.10">
    <property type="entry name" value="Zn(2)-C6 fungal-type DNA-binding domain"/>
    <property type="match status" value="1"/>
</dbReference>
<evidence type="ECO:0000313" key="10">
    <source>
        <dbReference type="EMBL" id="OJJ61884.1"/>
    </source>
</evidence>
<keyword evidence="2" id="KW-0479">Metal-binding</keyword>
<evidence type="ECO:0000256" key="2">
    <source>
        <dbReference type="ARBA" id="ARBA00022723"/>
    </source>
</evidence>
<evidence type="ECO:0000259" key="9">
    <source>
        <dbReference type="PROSITE" id="PS50048"/>
    </source>
</evidence>
<dbReference type="InterPro" id="IPR007219">
    <property type="entry name" value="XnlR_reg_dom"/>
</dbReference>
<dbReference type="PROSITE" id="PS50048">
    <property type="entry name" value="ZN2_CY6_FUNGAL_2"/>
    <property type="match status" value="1"/>
</dbReference>
<comment type="subcellular location">
    <subcellularLocation>
        <location evidence="1">Nucleus</location>
    </subcellularLocation>
</comment>
<sequence>MVRHQKIVCSNCRRRKSKCDGASPSCSACIASASKCHYDKSPSLAYVRSLQSRVQELERRLHTGGTGSGADAASPSNSSFVSSAFSNGASDPVSLDALGDVSYHNQTSAIHEDLPQTPARPLHVSSLPSTVMDEHAADVRQRLVANAAVQKDLETSNLDTSLSLANISKNLASTLLQLHWCWLHPSFLFVYRPAFTRDMPRLASGEQSFTYCSSTLVKVLYAHSCRFIRSPDSVWSSSSYGETFQELSDRLMTEAKALLAMETLNPPAIPTIQALLQQSARDVACGRSSAAWLYSGMAFRMAIDLGLHVSPDKLQQYSTSLSAEDIEIRKRLFWSLYSWDKHISLYLGRMPNFVMGAENVSLEFLDDFTDHDPWVPFYGPDTKASDLPPFPPTPGRIMSCFTELCKLCKILTRVMLELYSLQSADQAASFVEIKQELQDWFSSLPSFLHISPNNMPELSPPPHITSLNLMYHNTLILLHRPHVASARSEVPRSAAIRQSWKICRSATTAIYGLLKMYVHTFGFHHITYMNSYCTYMAATTAVYRLETSEDGLQPSQSHQAAWTELRFLLDVLQRTATAMPGLNRSIEIIKARIKRILDRQASRQLDSLFPGRGSKSPERNTSGPSHPGNNETSNTSSAYPSNCPPVYNWETHTHTGIGAEEDLWLPAFPAQDISYGPEVMLDVQEALSPQTRSALMGSNLDPQLRLDLSVPDSTIPDYSLFSNTLLDGMPQSPVEEEDVHASSYRQNS</sequence>
<keyword evidence="11" id="KW-1185">Reference proteome</keyword>
<evidence type="ECO:0000256" key="5">
    <source>
        <dbReference type="ARBA" id="ARBA00023125"/>
    </source>
</evidence>
<dbReference type="GO" id="GO:0005634">
    <property type="term" value="C:nucleus"/>
    <property type="evidence" value="ECO:0007669"/>
    <property type="project" value="UniProtKB-SubCell"/>
</dbReference>
<dbReference type="RefSeq" id="XP_040705690.1">
    <property type="nucleotide sequence ID" value="XM_040843704.1"/>
</dbReference>
<dbReference type="AlphaFoldDB" id="A0A1L9TR22"/>
<dbReference type="GO" id="GO:0003677">
    <property type="term" value="F:DNA binding"/>
    <property type="evidence" value="ECO:0007669"/>
    <property type="project" value="UniProtKB-KW"/>
</dbReference>
<dbReference type="CDD" id="cd00067">
    <property type="entry name" value="GAL4"/>
    <property type="match status" value="1"/>
</dbReference>
<dbReference type="EMBL" id="KV878583">
    <property type="protein sequence ID" value="OJJ61884.1"/>
    <property type="molecule type" value="Genomic_DNA"/>
</dbReference>
<dbReference type="CDD" id="cd12148">
    <property type="entry name" value="fungal_TF_MHR"/>
    <property type="match status" value="1"/>
</dbReference>
<evidence type="ECO:0000256" key="6">
    <source>
        <dbReference type="ARBA" id="ARBA00023163"/>
    </source>
</evidence>
<protein>
    <recommendedName>
        <fullName evidence="9">Zn(2)-C6 fungal-type domain-containing protein</fullName>
    </recommendedName>
</protein>
<accession>A0A1L9TR22</accession>
<keyword evidence="3" id="KW-0862">Zinc</keyword>
<dbReference type="PROSITE" id="PS00463">
    <property type="entry name" value="ZN2_CY6_FUNGAL_1"/>
    <property type="match status" value="1"/>
</dbReference>
<feature type="region of interest" description="Disordered" evidence="8">
    <location>
        <begin position="729"/>
        <end position="748"/>
    </location>
</feature>
<dbReference type="InterPro" id="IPR036864">
    <property type="entry name" value="Zn2-C6_fun-type_DNA-bd_sf"/>
</dbReference>
<keyword evidence="4" id="KW-0805">Transcription regulation</keyword>
<dbReference type="PANTHER" id="PTHR31313">
    <property type="entry name" value="TY1 ENHANCER ACTIVATOR"/>
    <property type="match status" value="1"/>
</dbReference>
<dbReference type="VEuPathDB" id="FungiDB:ASPSYDRAFT_194935"/>
<dbReference type="SUPFAM" id="SSF57701">
    <property type="entry name" value="Zn2/Cys6 DNA-binding domain"/>
    <property type="match status" value="1"/>
</dbReference>
<dbReference type="OrthoDB" id="4161332at2759"/>
<dbReference type="InterPro" id="IPR051615">
    <property type="entry name" value="Transcr_Regulatory_Elem"/>
</dbReference>
<feature type="compositionally biased region" description="Polar residues" evidence="8">
    <location>
        <begin position="619"/>
        <end position="640"/>
    </location>
</feature>
<dbReference type="GO" id="GO:0000981">
    <property type="term" value="F:DNA-binding transcription factor activity, RNA polymerase II-specific"/>
    <property type="evidence" value="ECO:0007669"/>
    <property type="project" value="InterPro"/>
</dbReference>